<organism evidence="4 5">
    <name type="scientific">Paenibacillus cisolokensis</name>
    <dbReference type="NCBI Taxonomy" id="1658519"/>
    <lineage>
        <taxon>Bacteria</taxon>
        <taxon>Bacillati</taxon>
        <taxon>Bacillota</taxon>
        <taxon>Bacilli</taxon>
        <taxon>Bacillales</taxon>
        <taxon>Paenibacillaceae</taxon>
        <taxon>Paenibacillus</taxon>
    </lineage>
</organism>
<feature type="compositionally biased region" description="Low complexity" evidence="1">
    <location>
        <begin position="53"/>
        <end position="72"/>
    </location>
</feature>
<name>A0ABQ4NBS8_9BACL</name>
<feature type="signal peptide" evidence="2">
    <location>
        <begin position="1"/>
        <end position="23"/>
    </location>
</feature>
<feature type="domain" description="GerMN" evidence="3">
    <location>
        <begin position="258"/>
        <end position="344"/>
    </location>
</feature>
<sequence length="364" mass="39700">MTQYRWIRRTALAGALMLPVFMAGCGWLSQETSKEIDPPPAESGNTQQDGQIDGNAGEQAQGADDGQAAATQGDQTQLTVYLRDGNGYLTPVTLNTALEQEAQAGQRALEMMVEGGRYANLLPEDFTPVLPQGTEVLGYNLVKDQQLAIVDFSKPFTEYNAEDERKIVEAVTWTLTSLPDVKQVEIRYEGEKLNEMPVDGFPLDEPLTRAVGINLEWDDGVDYTRSTPVTLYFSSQTADAEQYFVPVTRLINRTDDTAKAALEQLIAGPLDGSDLIGVMTPDVQVNRLESKDGTVTVDLLELGYDESQKPPAEMLEAVVLSLAENTGADKVQIMLNGKTGITDTKGMSYSEPVSKPEHVNALES</sequence>
<reference evidence="4 5" key="1">
    <citation type="submission" date="2021-04" db="EMBL/GenBank/DDBJ databases">
        <title>Draft genome sequence of Paenibacillus cisolokensis, LC2-13A.</title>
        <authorList>
            <person name="Uke A."/>
            <person name="Chhe C."/>
            <person name="Baramee S."/>
            <person name="Kosugi A."/>
        </authorList>
    </citation>
    <scope>NUCLEOTIDE SEQUENCE [LARGE SCALE GENOMIC DNA]</scope>
    <source>
        <strain evidence="4 5">LC2-13A</strain>
    </source>
</reference>
<gene>
    <name evidence="4" type="primary">gerM</name>
    <name evidence="4" type="ORF">PACILC2_42470</name>
</gene>
<protein>
    <submittedName>
        <fullName evidence="4">Sporulation protein</fullName>
    </submittedName>
</protein>
<evidence type="ECO:0000256" key="1">
    <source>
        <dbReference type="SAM" id="MobiDB-lite"/>
    </source>
</evidence>
<dbReference type="Proteomes" id="UP000680304">
    <property type="component" value="Unassembled WGS sequence"/>
</dbReference>
<dbReference type="PROSITE" id="PS51257">
    <property type="entry name" value="PROKAR_LIPOPROTEIN"/>
    <property type="match status" value="1"/>
</dbReference>
<feature type="region of interest" description="Disordered" evidence="1">
    <location>
        <begin position="31"/>
        <end position="72"/>
    </location>
</feature>
<feature type="chain" id="PRO_5047088359" evidence="2">
    <location>
        <begin position="24"/>
        <end position="364"/>
    </location>
</feature>
<proteinExistence type="predicted"/>
<dbReference type="Pfam" id="PF10646">
    <property type="entry name" value="Germane"/>
    <property type="match status" value="2"/>
</dbReference>
<dbReference type="SMART" id="SM00909">
    <property type="entry name" value="Germane"/>
    <property type="match status" value="2"/>
</dbReference>
<dbReference type="EMBL" id="BOVJ01000144">
    <property type="protein sequence ID" value="GIQ65679.1"/>
    <property type="molecule type" value="Genomic_DNA"/>
</dbReference>
<feature type="domain" description="GerMN" evidence="3">
    <location>
        <begin position="105"/>
        <end position="197"/>
    </location>
</feature>
<evidence type="ECO:0000313" key="5">
    <source>
        <dbReference type="Proteomes" id="UP000680304"/>
    </source>
</evidence>
<accession>A0ABQ4NBS8</accession>
<dbReference type="RefSeq" id="WP_062491794.1">
    <property type="nucleotide sequence ID" value="NZ_BOVJ01000144.1"/>
</dbReference>
<comment type="caution">
    <text evidence="4">The sequence shown here is derived from an EMBL/GenBank/DDBJ whole genome shotgun (WGS) entry which is preliminary data.</text>
</comment>
<evidence type="ECO:0000313" key="4">
    <source>
        <dbReference type="EMBL" id="GIQ65679.1"/>
    </source>
</evidence>
<evidence type="ECO:0000256" key="2">
    <source>
        <dbReference type="SAM" id="SignalP"/>
    </source>
</evidence>
<keyword evidence="5" id="KW-1185">Reference proteome</keyword>
<evidence type="ECO:0000259" key="3">
    <source>
        <dbReference type="SMART" id="SM00909"/>
    </source>
</evidence>
<dbReference type="InterPro" id="IPR019606">
    <property type="entry name" value="GerMN"/>
</dbReference>
<keyword evidence="2" id="KW-0732">Signal</keyword>